<keyword evidence="10" id="KW-1185">Reference proteome</keyword>
<dbReference type="PROSITE" id="PS50928">
    <property type="entry name" value="ABC_TM1"/>
    <property type="match status" value="1"/>
</dbReference>
<accession>A0ABR8MVY6</accession>
<feature type="domain" description="ABC transmembrane type-1" evidence="8">
    <location>
        <begin position="100"/>
        <end position="326"/>
    </location>
</feature>
<evidence type="ECO:0000256" key="2">
    <source>
        <dbReference type="ARBA" id="ARBA00022448"/>
    </source>
</evidence>
<gene>
    <name evidence="9" type="ORF">H8B09_15325</name>
</gene>
<organism evidence="9 10">
    <name type="scientific">Paenibacillus terricola</name>
    <dbReference type="NCBI Taxonomy" id="2763503"/>
    <lineage>
        <taxon>Bacteria</taxon>
        <taxon>Bacillati</taxon>
        <taxon>Bacillota</taxon>
        <taxon>Bacilli</taxon>
        <taxon>Bacillales</taxon>
        <taxon>Paenibacillaceae</taxon>
        <taxon>Paenibacillus</taxon>
    </lineage>
</organism>
<comment type="subcellular location">
    <subcellularLocation>
        <location evidence="1 7">Cell membrane</location>
        <topology evidence="1 7">Multi-pass membrane protein</topology>
    </subcellularLocation>
</comment>
<keyword evidence="4 7" id="KW-0812">Transmembrane</keyword>
<evidence type="ECO:0000313" key="9">
    <source>
        <dbReference type="EMBL" id="MBD3920135.1"/>
    </source>
</evidence>
<protein>
    <submittedName>
        <fullName evidence="9">Carbohydrate ABC transporter permease</fullName>
    </submittedName>
</protein>
<dbReference type="CDD" id="cd06261">
    <property type="entry name" value="TM_PBP2"/>
    <property type="match status" value="1"/>
</dbReference>
<dbReference type="EMBL" id="JACXZA010000003">
    <property type="protein sequence ID" value="MBD3920135.1"/>
    <property type="molecule type" value="Genomic_DNA"/>
</dbReference>
<evidence type="ECO:0000256" key="6">
    <source>
        <dbReference type="ARBA" id="ARBA00023136"/>
    </source>
</evidence>
<keyword evidence="6 7" id="KW-0472">Membrane</keyword>
<dbReference type="InterPro" id="IPR000515">
    <property type="entry name" value="MetI-like"/>
</dbReference>
<feature type="transmembrane region" description="Helical" evidence="7">
    <location>
        <begin position="104"/>
        <end position="123"/>
    </location>
</feature>
<proteinExistence type="inferred from homology"/>
<evidence type="ECO:0000256" key="5">
    <source>
        <dbReference type="ARBA" id="ARBA00022989"/>
    </source>
</evidence>
<feature type="transmembrane region" description="Helical" evidence="7">
    <location>
        <begin position="135"/>
        <end position="157"/>
    </location>
</feature>
<feature type="transmembrane region" description="Helical" evidence="7">
    <location>
        <begin position="239"/>
        <end position="256"/>
    </location>
</feature>
<evidence type="ECO:0000259" key="8">
    <source>
        <dbReference type="PROSITE" id="PS50928"/>
    </source>
</evidence>
<comment type="similarity">
    <text evidence="7">Belongs to the binding-protein-dependent transport system permease family.</text>
</comment>
<feature type="transmembrane region" description="Helical" evidence="7">
    <location>
        <begin position="304"/>
        <end position="327"/>
    </location>
</feature>
<evidence type="ECO:0000256" key="7">
    <source>
        <dbReference type="RuleBase" id="RU363032"/>
    </source>
</evidence>
<keyword evidence="5 7" id="KW-1133">Transmembrane helix</keyword>
<dbReference type="RefSeq" id="WP_191204381.1">
    <property type="nucleotide sequence ID" value="NZ_JACXZA010000003.1"/>
</dbReference>
<keyword evidence="3" id="KW-1003">Cell membrane</keyword>
<dbReference type="SUPFAM" id="SSF161098">
    <property type="entry name" value="MetI-like"/>
    <property type="match status" value="1"/>
</dbReference>
<reference evidence="9 10" key="1">
    <citation type="submission" date="2020-09" db="EMBL/GenBank/DDBJ databases">
        <title>Paenibacillus sp. strain PR3 16S rRNA gene Genome sequencing and assembly.</title>
        <authorList>
            <person name="Kim J."/>
        </authorList>
    </citation>
    <scope>NUCLEOTIDE SEQUENCE [LARGE SCALE GENOMIC DNA]</scope>
    <source>
        <strain evidence="9 10">PR3</strain>
    </source>
</reference>
<dbReference type="PANTHER" id="PTHR43744:SF6">
    <property type="entry name" value="ABC TRANSPORTER PERMEASE PROTEIN YESQ-RELATED"/>
    <property type="match status" value="1"/>
</dbReference>
<dbReference type="Gene3D" id="1.10.3720.10">
    <property type="entry name" value="MetI-like"/>
    <property type="match status" value="1"/>
</dbReference>
<feature type="transmembrane region" description="Helical" evidence="7">
    <location>
        <begin position="183"/>
        <end position="205"/>
    </location>
</feature>
<sequence>MQLAKRITQLKDGLSSDTLLHSSQAHRVRTRAGELVWSIFRYVLIIGISFIIVYPLLLKLSVAFKTREDIFDPTIFIVPKHFTFSNVEIAAKVLKFFPTLGNTLMFVVAMMILTTASCALAGYGFARFSFPGRNLLFGLVVLTILVPAETLMVPTYLHFRSFDFLNIVTFITGKDGINLMNSYWPSTILSATANGLKAGLFIYIFRQFFRGMPAEIEEAALIDGAGGIETFFRIMLPNAVPPLITVMLFSFVWQYNDTFYNSMFMSDMHLMPSQIAALPGNAGVYISTVIYGGADPNAKPDPNYVAMIVDTGLLIAISPLIIMYLFVQRYFVESVERTGVVG</sequence>
<evidence type="ECO:0000256" key="4">
    <source>
        <dbReference type="ARBA" id="ARBA00022692"/>
    </source>
</evidence>
<dbReference type="Pfam" id="PF00528">
    <property type="entry name" value="BPD_transp_1"/>
    <property type="match status" value="1"/>
</dbReference>
<comment type="caution">
    <text evidence="9">The sequence shown here is derived from an EMBL/GenBank/DDBJ whole genome shotgun (WGS) entry which is preliminary data.</text>
</comment>
<dbReference type="Proteomes" id="UP000609346">
    <property type="component" value="Unassembled WGS sequence"/>
</dbReference>
<evidence type="ECO:0000256" key="1">
    <source>
        <dbReference type="ARBA" id="ARBA00004651"/>
    </source>
</evidence>
<evidence type="ECO:0000313" key="10">
    <source>
        <dbReference type="Proteomes" id="UP000609346"/>
    </source>
</evidence>
<dbReference type="PANTHER" id="PTHR43744">
    <property type="entry name" value="ABC TRANSPORTER PERMEASE PROTEIN MG189-RELATED-RELATED"/>
    <property type="match status" value="1"/>
</dbReference>
<keyword evidence="2 7" id="KW-0813">Transport</keyword>
<evidence type="ECO:0000256" key="3">
    <source>
        <dbReference type="ARBA" id="ARBA00022475"/>
    </source>
</evidence>
<name>A0ABR8MVY6_9BACL</name>
<dbReference type="InterPro" id="IPR035906">
    <property type="entry name" value="MetI-like_sf"/>
</dbReference>
<feature type="transmembrane region" description="Helical" evidence="7">
    <location>
        <begin position="39"/>
        <end position="57"/>
    </location>
</feature>